<reference evidence="1" key="3">
    <citation type="submission" date="2025-09" db="UniProtKB">
        <authorList>
            <consortium name="Ensembl"/>
        </authorList>
    </citation>
    <scope>IDENTIFICATION</scope>
</reference>
<dbReference type="Ensembl" id="ENSMICT00000069715.1">
    <property type="protein sequence ID" value="ENSMICP00000047502.1"/>
    <property type="gene ID" value="ENSMICG00000044297.1"/>
</dbReference>
<dbReference type="Pfam" id="PF15215">
    <property type="entry name" value="FDC-SP"/>
    <property type="match status" value="1"/>
</dbReference>
<sequence length="79" mass="8954">FLITAILAVTAAFPVTPDQERVRRSISDSDESLQIFVPPRNPFRPYPQFLYPPSYCYRYFGFPFPIPASVSTNTPPNGN</sequence>
<organism evidence="1 2">
    <name type="scientific">Microcebus murinus</name>
    <name type="common">Gray mouse lemur</name>
    <name type="synonym">Lemur murinus</name>
    <dbReference type="NCBI Taxonomy" id="30608"/>
    <lineage>
        <taxon>Eukaryota</taxon>
        <taxon>Metazoa</taxon>
        <taxon>Chordata</taxon>
        <taxon>Craniata</taxon>
        <taxon>Vertebrata</taxon>
        <taxon>Euteleostomi</taxon>
        <taxon>Mammalia</taxon>
        <taxon>Eutheria</taxon>
        <taxon>Euarchontoglires</taxon>
        <taxon>Primates</taxon>
        <taxon>Strepsirrhini</taxon>
        <taxon>Lemuriformes</taxon>
        <taxon>Cheirogaleidae</taxon>
        <taxon>Microcebus</taxon>
    </lineage>
</organism>
<evidence type="ECO:0000313" key="2">
    <source>
        <dbReference type="Proteomes" id="UP000694394"/>
    </source>
</evidence>
<dbReference type="Proteomes" id="UP000694394">
    <property type="component" value="Chromosome 26"/>
</dbReference>
<reference evidence="1" key="2">
    <citation type="submission" date="2025-08" db="UniProtKB">
        <authorList>
            <consortium name="Ensembl"/>
        </authorList>
    </citation>
    <scope>IDENTIFICATION</scope>
</reference>
<evidence type="ECO:0000313" key="1">
    <source>
        <dbReference type="Ensembl" id="ENSMICP00000047502.1"/>
    </source>
</evidence>
<accession>A0A8C5Y8S4</accession>
<proteinExistence type="predicted"/>
<reference evidence="1" key="1">
    <citation type="submission" date="2016-12" db="EMBL/GenBank/DDBJ databases">
        <title>Mouse lemur reference genome and diversity panel.</title>
        <authorList>
            <person name="Harris R."/>
            <person name="Larsen P."/>
            <person name="Liu Y."/>
            <person name="Hughes D.S."/>
            <person name="Murali S."/>
            <person name="Raveendran M."/>
            <person name="Korchina V."/>
            <person name="Wang M."/>
            <person name="Jhangiani S."/>
            <person name="Bandaranaike D."/>
            <person name="Bellair M."/>
            <person name="Blankenburg K."/>
            <person name="Chao H."/>
            <person name="Dahdouli M."/>
            <person name="Dinh H."/>
            <person name="Doddapaneni H."/>
            <person name="English A."/>
            <person name="Firestine M."/>
            <person name="Gnanaolivu R."/>
            <person name="Gross S."/>
            <person name="Hernandez B."/>
            <person name="Javaid M."/>
            <person name="Jayaseelan J."/>
            <person name="Jones J."/>
            <person name="Khan Z."/>
            <person name="Kovar C."/>
            <person name="Kurapati P."/>
            <person name="Le B."/>
            <person name="Lee S."/>
            <person name="Li M."/>
            <person name="Mathew T."/>
            <person name="Narasimhan A."/>
            <person name="Ngo D."/>
            <person name="Nguyen L."/>
            <person name="Okwuonu G."/>
            <person name="Ongeri F."/>
            <person name="Osuji N."/>
            <person name="Pu L.-L."/>
            <person name="Puazo M."/>
            <person name="Quiroz J."/>
            <person name="Raj R."/>
            <person name="Rajbhandari K."/>
            <person name="Reid J.G."/>
            <person name="Santibanez J."/>
            <person name="Sexton D."/>
            <person name="Skinner E."/>
            <person name="Vee V."/>
            <person name="Weissenberger G."/>
            <person name="Wu Y."/>
            <person name="Xin Y."/>
            <person name="Han Y."/>
            <person name="Campbell C."/>
            <person name="Brown A."/>
            <person name="Sullivan B."/>
            <person name="Shelton J."/>
            <person name="Brown S."/>
            <person name="Dudchenko O."/>
            <person name="Machol I."/>
            <person name="Durand N."/>
            <person name="Shamim M."/>
            <person name="Lieberman A."/>
            <person name="Muzny D.M."/>
            <person name="Richards S."/>
            <person name="Yoder A."/>
            <person name="Worley K.C."/>
            <person name="Rogers J."/>
            <person name="Gibbs R.A."/>
        </authorList>
    </citation>
    <scope>NUCLEOTIDE SEQUENCE [LARGE SCALE GENOMIC DNA]</scope>
</reference>
<dbReference type="InterPro" id="IPR029187">
    <property type="entry name" value="FDC-SP"/>
</dbReference>
<dbReference type="AlphaFoldDB" id="A0A8C5Y8S4"/>
<protein>
    <submittedName>
        <fullName evidence="1">Uncharacterized protein</fullName>
    </submittedName>
</protein>
<keyword evidence="2" id="KW-1185">Reference proteome</keyword>
<dbReference type="EMBL" id="ABDC03029042">
    <property type="status" value="NOT_ANNOTATED_CDS"/>
    <property type="molecule type" value="Genomic_DNA"/>
</dbReference>
<name>A0A8C5Y8S4_MICMU</name>
<dbReference type="GeneTree" id="ENSGT00390000015551"/>